<feature type="transmembrane region" description="Helical" evidence="2">
    <location>
        <begin position="145"/>
        <end position="165"/>
    </location>
</feature>
<proteinExistence type="predicted"/>
<feature type="transmembrane region" description="Helical" evidence="2">
    <location>
        <begin position="172"/>
        <end position="193"/>
    </location>
</feature>
<dbReference type="RefSeq" id="WP_013686793.1">
    <property type="nucleotide sequence ID" value="NC_015321.1"/>
</dbReference>
<keyword evidence="2" id="KW-0472">Membrane</keyword>
<name>F2IKC0_FLUTR</name>
<feature type="compositionally biased region" description="Basic and acidic residues" evidence="1">
    <location>
        <begin position="85"/>
        <end position="100"/>
    </location>
</feature>
<dbReference type="AlphaFoldDB" id="F2IKC0"/>
<dbReference type="Proteomes" id="UP000007463">
    <property type="component" value="Chromosome"/>
</dbReference>
<dbReference type="OrthoDB" id="9941910at2"/>
<keyword evidence="2" id="KW-1133">Transmembrane helix</keyword>
<dbReference type="PROSITE" id="PS51257">
    <property type="entry name" value="PROKAR_LIPOPROTEIN"/>
    <property type="match status" value="1"/>
</dbReference>
<gene>
    <name evidence="3" type="ordered locus">Fluta_2037</name>
</gene>
<feature type="transmembrane region" description="Helical" evidence="2">
    <location>
        <begin position="208"/>
        <end position="232"/>
    </location>
</feature>
<evidence type="ECO:0000256" key="2">
    <source>
        <dbReference type="SAM" id="Phobius"/>
    </source>
</evidence>
<dbReference type="EMBL" id="CP002542">
    <property type="protein sequence ID" value="AEA44023.1"/>
    <property type="molecule type" value="Genomic_DNA"/>
</dbReference>
<dbReference type="STRING" id="755732.Fluta_2037"/>
<evidence type="ECO:0008006" key="5">
    <source>
        <dbReference type="Google" id="ProtNLM"/>
    </source>
</evidence>
<organism evidence="3 4">
    <name type="scientific">Fluviicola taffensis (strain DSM 16823 / NCIMB 13979 / RW262)</name>
    <dbReference type="NCBI Taxonomy" id="755732"/>
    <lineage>
        <taxon>Bacteria</taxon>
        <taxon>Pseudomonadati</taxon>
        <taxon>Bacteroidota</taxon>
        <taxon>Flavobacteriia</taxon>
        <taxon>Flavobacteriales</taxon>
        <taxon>Crocinitomicaceae</taxon>
        <taxon>Fluviicola</taxon>
    </lineage>
</organism>
<dbReference type="HOGENOM" id="CLU_1228427_0_0_10"/>
<keyword evidence="4" id="KW-1185">Reference proteome</keyword>
<keyword evidence="2" id="KW-0812">Transmembrane</keyword>
<protein>
    <recommendedName>
        <fullName evidence="5">Lipoprotein</fullName>
    </recommendedName>
</protein>
<evidence type="ECO:0000256" key="1">
    <source>
        <dbReference type="SAM" id="MobiDB-lite"/>
    </source>
</evidence>
<reference evidence="3 4" key="1">
    <citation type="journal article" date="2011" name="Stand. Genomic Sci.">
        <title>Complete genome sequence of the gliding freshwater bacterium Fluviicola taffensis type strain (RW262).</title>
        <authorList>
            <person name="Woyke T."/>
            <person name="Chertkov O."/>
            <person name="Lapidus A."/>
            <person name="Nolan M."/>
            <person name="Lucas S."/>
            <person name="Del Rio T.G."/>
            <person name="Tice H."/>
            <person name="Cheng J.F."/>
            <person name="Tapia R."/>
            <person name="Han C."/>
            <person name="Goodwin L."/>
            <person name="Pitluck S."/>
            <person name="Liolios K."/>
            <person name="Pagani I."/>
            <person name="Ivanova N."/>
            <person name="Huntemann M."/>
            <person name="Mavromatis K."/>
            <person name="Mikhailova N."/>
            <person name="Pati A."/>
            <person name="Chen A."/>
            <person name="Palaniappan K."/>
            <person name="Land M."/>
            <person name="Hauser L."/>
            <person name="Brambilla E.M."/>
            <person name="Rohde M."/>
            <person name="Mwirichia R."/>
            <person name="Sikorski J."/>
            <person name="Tindall B.J."/>
            <person name="Goker M."/>
            <person name="Bristow J."/>
            <person name="Eisen J.A."/>
            <person name="Markowitz V."/>
            <person name="Hugenholtz P."/>
            <person name="Klenk H.P."/>
            <person name="Kyrpides N.C."/>
        </authorList>
    </citation>
    <scope>NUCLEOTIDE SEQUENCE [LARGE SCALE GENOMIC DNA]</scope>
    <source>
        <strain evidence="4">DSM 16823 / RW262 / RW262</strain>
    </source>
</reference>
<sequence length="239" mass="26889" precursor="true">MKMPTLKSTQTSILLGLLLIAILGSCTITKRHFGSGYHIEWKQHFSEKKESDDQRELTSQIEPNNSVNFLLIEHQIEPFIPKSDSIGDRTLKPSPKEETSTKNLTLRKSSSLSFKPIQILKKEITAKKQLVNEPKKQQKPPVDTLTWVALGFFITLIVAGFILLFSNLLFDFLYIAILAMFAIAGLIISGISLKNVTSYPDDYSGKGLTIAIFVLNAIICFGLIIWAFYLLIQALLNLW</sequence>
<reference evidence="4" key="2">
    <citation type="submission" date="2011-02" db="EMBL/GenBank/DDBJ databases">
        <title>The complete genome of Fluviicola taffensis DSM 16823.</title>
        <authorList>
            <consortium name="US DOE Joint Genome Institute (JGI-PGF)"/>
            <person name="Lucas S."/>
            <person name="Copeland A."/>
            <person name="Lapidus A."/>
            <person name="Bruce D."/>
            <person name="Goodwin L."/>
            <person name="Pitluck S."/>
            <person name="Kyrpides N."/>
            <person name="Mavromatis K."/>
            <person name="Ivanova N."/>
            <person name="Mikhailova N."/>
            <person name="Pagani I."/>
            <person name="Chertkov O."/>
            <person name="Detter J.C."/>
            <person name="Han C."/>
            <person name="Tapia R."/>
            <person name="Land M."/>
            <person name="Hauser L."/>
            <person name="Markowitz V."/>
            <person name="Cheng J.-F."/>
            <person name="Hugenholtz P."/>
            <person name="Woyke T."/>
            <person name="Wu D."/>
            <person name="Tindall B."/>
            <person name="Pomrenke H.G."/>
            <person name="Brambilla E."/>
            <person name="Klenk H.-P."/>
            <person name="Eisen J.A."/>
        </authorList>
    </citation>
    <scope>NUCLEOTIDE SEQUENCE [LARGE SCALE GENOMIC DNA]</scope>
    <source>
        <strain evidence="4">DSM 16823 / RW262 / RW262</strain>
    </source>
</reference>
<evidence type="ECO:0000313" key="4">
    <source>
        <dbReference type="Proteomes" id="UP000007463"/>
    </source>
</evidence>
<dbReference type="KEGG" id="fte:Fluta_2037"/>
<feature type="region of interest" description="Disordered" evidence="1">
    <location>
        <begin position="83"/>
        <end position="103"/>
    </location>
</feature>
<evidence type="ECO:0000313" key="3">
    <source>
        <dbReference type="EMBL" id="AEA44023.1"/>
    </source>
</evidence>
<accession>F2IKC0</accession>